<dbReference type="InterPro" id="IPR036388">
    <property type="entry name" value="WH-like_DNA-bd_sf"/>
</dbReference>
<dbReference type="PANTHER" id="PTHR23155">
    <property type="entry name" value="DISEASE RESISTANCE PROTEIN RP"/>
    <property type="match status" value="1"/>
</dbReference>
<gene>
    <name evidence="12" type="ORF">OLEA9_A021521</name>
</gene>
<feature type="domain" description="Disease resistance protein winged helix" evidence="10">
    <location>
        <begin position="410"/>
        <end position="480"/>
    </location>
</feature>
<feature type="domain" description="NB-ARC" evidence="8">
    <location>
        <begin position="166"/>
        <end position="327"/>
    </location>
</feature>
<keyword evidence="2" id="KW-0433">Leucine-rich repeat</keyword>
<dbReference type="Gene3D" id="1.10.8.430">
    <property type="entry name" value="Helical domain of apoptotic protease-activating factors"/>
    <property type="match status" value="1"/>
</dbReference>
<name>A0A8S0PGK0_OLEEU</name>
<dbReference type="InterPro" id="IPR058922">
    <property type="entry name" value="WHD_DRP"/>
</dbReference>
<dbReference type="InterPro" id="IPR042197">
    <property type="entry name" value="Apaf_helical"/>
</dbReference>
<feature type="domain" description="Disease resistance R13L4/SHOC-2-like LRR" evidence="11">
    <location>
        <begin position="548"/>
        <end position="833"/>
    </location>
</feature>
<dbReference type="CDD" id="cd14798">
    <property type="entry name" value="RX-CC_like"/>
    <property type="match status" value="1"/>
</dbReference>
<dbReference type="GO" id="GO:0051607">
    <property type="term" value="P:defense response to virus"/>
    <property type="evidence" value="ECO:0007669"/>
    <property type="project" value="UniProtKB-ARBA"/>
</dbReference>
<dbReference type="PANTHER" id="PTHR23155:SF1238">
    <property type="entry name" value="TOMV SUSCEPTIBLE PROTEIN TM-2"/>
    <property type="match status" value="1"/>
</dbReference>
<evidence type="ECO:0000313" key="13">
    <source>
        <dbReference type="Proteomes" id="UP000594638"/>
    </source>
</evidence>
<sequence>MAEIAIASVISKVVDISAALLVKQGSRLNQLQENINWIERELRNIESYLKDAEAKKSESHRVANLIKDIEHLASDVEDILYTFLPQIESRRSSSLIRKAAGTLCYVRTCRSFAVEIENIKQRVNEIDRTRRTYGIEDTNGSSFNRFQLDPRGASLHVNEPIIVGFDRQVEELKARLLSTNLECCFISIVGMPGLGKTTLAKKIFNSVKENFKCSALVCVSQEPSIIDILKNVAKQVGLEKEKQEENLEANLCAFLQEKRFVIFFDDIWHIESWDTLRLGIPTHSQNGSRIIITSRNSSVGRYVGSESSLHVLEPLDPENSWELFTKLIASSLTKGLEDIGKQIVERCGGMPLAIVVTVGMLRERETSDIEWKWVFKNIGQDDQDKCSKILALSYKDLPTALKPCFLYFGLYPEDHEILATELIHMWTAEKFLQGIGDLEPEDVGEEYVKKLVARNLIQVVSGRFDGRVRSCRIHDLLHSLCINLAKENNFFYTLDHLNSSSAMRARRLVTRHHSNNEYFALNLKTPKLRAFFFSSNNNEKIPRKHLKSFLSDFRILGVLSLRFSKSDLYIPNEIGNLSQLTCFRLIGYYAKVPCAICKLRKLQTFDIQECEFVDLPICIWKIKELRHLLLCVIRFSSFNWGFRSKTAKLNHLLEVSLPYLQTLVGIEGEQLNPIWLRKFRNLRKLEVLYCPRGIIEELSHAEPISAKLENLRLRSSVFGHDQTVRLDLSRYQNLVRLRIGYGMKKLPNADEFPPNLIKLTIASTYLEKDPMEELKKLPKLKILKLGFDSYRGTKMDCSGAHSFLQLEMLQIRGLEELEKVIADEEGMPKLKQVIILGCDKLEMIPEKLENVRKYEKYKDQHSDLCVLITLSQG</sequence>
<dbReference type="SUPFAM" id="SSF52540">
    <property type="entry name" value="P-loop containing nucleoside triphosphate hydrolases"/>
    <property type="match status" value="1"/>
</dbReference>
<dbReference type="InterPro" id="IPR055414">
    <property type="entry name" value="LRR_R13L4/SHOC2-like"/>
</dbReference>
<dbReference type="AlphaFoldDB" id="A0A8S0PGK0"/>
<evidence type="ECO:0000259" key="11">
    <source>
        <dbReference type="Pfam" id="PF23598"/>
    </source>
</evidence>
<feature type="domain" description="Disease resistance N-terminal" evidence="9">
    <location>
        <begin position="9"/>
        <end position="93"/>
    </location>
</feature>
<dbReference type="PRINTS" id="PR00364">
    <property type="entry name" value="DISEASERSIST"/>
</dbReference>
<accession>A0A8S0PGK0</accession>
<evidence type="ECO:0000259" key="9">
    <source>
        <dbReference type="Pfam" id="PF18052"/>
    </source>
</evidence>
<proteinExistence type="inferred from homology"/>
<reference evidence="12 13" key="1">
    <citation type="submission" date="2019-12" db="EMBL/GenBank/DDBJ databases">
        <authorList>
            <person name="Alioto T."/>
            <person name="Alioto T."/>
            <person name="Gomez Garrido J."/>
        </authorList>
    </citation>
    <scope>NUCLEOTIDE SEQUENCE [LARGE SCALE GENOMIC DNA]</scope>
</reference>
<dbReference type="Proteomes" id="UP000594638">
    <property type="component" value="Unassembled WGS sequence"/>
</dbReference>
<dbReference type="Pfam" id="PF00931">
    <property type="entry name" value="NB-ARC"/>
    <property type="match status" value="1"/>
</dbReference>
<dbReference type="Pfam" id="PF23598">
    <property type="entry name" value="LRR_14"/>
    <property type="match status" value="1"/>
</dbReference>
<dbReference type="Pfam" id="PF23559">
    <property type="entry name" value="WHD_DRP"/>
    <property type="match status" value="1"/>
</dbReference>
<dbReference type="InterPro" id="IPR032675">
    <property type="entry name" value="LRR_dom_sf"/>
</dbReference>
<organism evidence="12 13">
    <name type="scientific">Olea europaea subsp. europaea</name>
    <dbReference type="NCBI Taxonomy" id="158383"/>
    <lineage>
        <taxon>Eukaryota</taxon>
        <taxon>Viridiplantae</taxon>
        <taxon>Streptophyta</taxon>
        <taxon>Embryophyta</taxon>
        <taxon>Tracheophyta</taxon>
        <taxon>Spermatophyta</taxon>
        <taxon>Magnoliopsida</taxon>
        <taxon>eudicotyledons</taxon>
        <taxon>Gunneridae</taxon>
        <taxon>Pentapetalae</taxon>
        <taxon>asterids</taxon>
        <taxon>lamiids</taxon>
        <taxon>Lamiales</taxon>
        <taxon>Oleaceae</taxon>
        <taxon>Oleeae</taxon>
        <taxon>Olea</taxon>
    </lineage>
</organism>
<evidence type="ECO:0000313" key="12">
    <source>
        <dbReference type="EMBL" id="CAA2950109.1"/>
    </source>
</evidence>
<evidence type="ECO:0000256" key="2">
    <source>
        <dbReference type="ARBA" id="ARBA00022614"/>
    </source>
</evidence>
<dbReference type="EMBL" id="CACTIH010000074">
    <property type="protein sequence ID" value="CAA2950109.1"/>
    <property type="molecule type" value="Genomic_DNA"/>
</dbReference>
<evidence type="ECO:0000259" key="10">
    <source>
        <dbReference type="Pfam" id="PF23559"/>
    </source>
</evidence>
<dbReference type="GO" id="GO:0043531">
    <property type="term" value="F:ADP binding"/>
    <property type="evidence" value="ECO:0007669"/>
    <property type="project" value="InterPro"/>
</dbReference>
<dbReference type="SUPFAM" id="SSF52058">
    <property type="entry name" value="L domain-like"/>
    <property type="match status" value="1"/>
</dbReference>
<feature type="coiled-coil region" evidence="7">
    <location>
        <begin position="21"/>
        <end position="58"/>
    </location>
</feature>
<dbReference type="GO" id="GO:0005524">
    <property type="term" value="F:ATP binding"/>
    <property type="evidence" value="ECO:0007669"/>
    <property type="project" value="UniProtKB-KW"/>
</dbReference>
<evidence type="ECO:0000256" key="7">
    <source>
        <dbReference type="SAM" id="Coils"/>
    </source>
</evidence>
<evidence type="ECO:0000256" key="1">
    <source>
        <dbReference type="ARBA" id="ARBA00008894"/>
    </source>
</evidence>
<keyword evidence="4" id="KW-0547">Nucleotide-binding</keyword>
<dbReference type="OrthoDB" id="912405at2759"/>
<evidence type="ECO:0000256" key="3">
    <source>
        <dbReference type="ARBA" id="ARBA00022737"/>
    </source>
</evidence>
<evidence type="ECO:0000256" key="6">
    <source>
        <dbReference type="ARBA" id="ARBA00022840"/>
    </source>
</evidence>
<dbReference type="Gene3D" id="1.10.10.10">
    <property type="entry name" value="Winged helix-like DNA-binding domain superfamily/Winged helix DNA-binding domain"/>
    <property type="match status" value="1"/>
</dbReference>
<dbReference type="InterPro" id="IPR002182">
    <property type="entry name" value="NB-ARC"/>
</dbReference>
<evidence type="ECO:0000256" key="5">
    <source>
        <dbReference type="ARBA" id="ARBA00022821"/>
    </source>
</evidence>
<dbReference type="InterPro" id="IPR044974">
    <property type="entry name" value="Disease_R_plants"/>
</dbReference>
<protein>
    <submittedName>
        <fullName evidence="12">Apoptotic ATPase</fullName>
    </submittedName>
</protein>
<dbReference type="Gene3D" id="3.40.50.300">
    <property type="entry name" value="P-loop containing nucleotide triphosphate hydrolases"/>
    <property type="match status" value="1"/>
</dbReference>
<dbReference type="InterPro" id="IPR038005">
    <property type="entry name" value="RX-like_CC"/>
</dbReference>
<keyword evidence="3" id="KW-0677">Repeat</keyword>
<keyword evidence="5" id="KW-0611">Plant defense</keyword>
<comment type="similarity">
    <text evidence="1">Belongs to the disease resistance NB-LRR family.</text>
</comment>
<dbReference type="Pfam" id="PF18052">
    <property type="entry name" value="Rx_N"/>
    <property type="match status" value="1"/>
</dbReference>
<dbReference type="Gramene" id="OE9A021521T1">
    <property type="protein sequence ID" value="OE9A021521C1"/>
    <property type="gene ID" value="OE9A021521"/>
</dbReference>
<keyword evidence="13" id="KW-1185">Reference proteome</keyword>
<dbReference type="GO" id="GO:0098542">
    <property type="term" value="P:defense response to other organism"/>
    <property type="evidence" value="ECO:0007669"/>
    <property type="project" value="TreeGrafter"/>
</dbReference>
<evidence type="ECO:0000259" key="8">
    <source>
        <dbReference type="Pfam" id="PF00931"/>
    </source>
</evidence>
<evidence type="ECO:0000256" key="4">
    <source>
        <dbReference type="ARBA" id="ARBA00022741"/>
    </source>
</evidence>
<dbReference type="InterPro" id="IPR027417">
    <property type="entry name" value="P-loop_NTPase"/>
</dbReference>
<dbReference type="CDD" id="cd00009">
    <property type="entry name" value="AAA"/>
    <property type="match status" value="1"/>
</dbReference>
<dbReference type="InterPro" id="IPR041118">
    <property type="entry name" value="Rx_N"/>
</dbReference>
<dbReference type="Gene3D" id="1.20.5.4130">
    <property type="match status" value="1"/>
</dbReference>
<keyword evidence="6" id="KW-0067">ATP-binding</keyword>
<comment type="caution">
    <text evidence="12">The sequence shown here is derived from an EMBL/GenBank/DDBJ whole genome shotgun (WGS) entry which is preliminary data.</text>
</comment>
<dbReference type="FunFam" id="1.10.10.10:FF:000322">
    <property type="entry name" value="Probable disease resistance protein At1g63360"/>
    <property type="match status" value="1"/>
</dbReference>
<dbReference type="Gene3D" id="3.80.10.10">
    <property type="entry name" value="Ribonuclease Inhibitor"/>
    <property type="match status" value="2"/>
</dbReference>
<keyword evidence="7" id="KW-0175">Coiled coil</keyword>
<dbReference type="FunFam" id="3.40.50.300:FF:001091">
    <property type="entry name" value="Probable disease resistance protein At1g61300"/>
    <property type="match status" value="1"/>
</dbReference>